<accession>A0A1X9MG77</accession>
<evidence type="ECO:0000256" key="1">
    <source>
        <dbReference type="SAM" id="SignalP"/>
    </source>
</evidence>
<evidence type="ECO:0000313" key="4">
    <source>
        <dbReference type="Proteomes" id="UP000193006"/>
    </source>
</evidence>
<keyword evidence="1" id="KW-0732">Signal</keyword>
<feature type="domain" description="Intracellular proteinase inhibitor BsuPI" evidence="2">
    <location>
        <begin position="41"/>
        <end position="134"/>
    </location>
</feature>
<organism evidence="3 4">
    <name type="scientific">Halalkalibacter krulwichiae</name>
    <dbReference type="NCBI Taxonomy" id="199441"/>
    <lineage>
        <taxon>Bacteria</taxon>
        <taxon>Bacillati</taxon>
        <taxon>Bacillota</taxon>
        <taxon>Bacilli</taxon>
        <taxon>Bacillales</taxon>
        <taxon>Bacillaceae</taxon>
        <taxon>Halalkalibacter</taxon>
    </lineage>
</organism>
<dbReference type="RefSeq" id="WP_066152922.1">
    <property type="nucleotide sequence ID" value="NZ_CP020814.1"/>
</dbReference>
<evidence type="ECO:0000259" key="2">
    <source>
        <dbReference type="Pfam" id="PF12690"/>
    </source>
</evidence>
<reference evidence="3 4" key="1">
    <citation type="submission" date="2017-04" db="EMBL/GenBank/DDBJ databases">
        <title>Bacillus krulwichiae AM31D Genome sequencing and assembly.</title>
        <authorList>
            <person name="Krulwich T.A."/>
            <person name="Anastor L."/>
            <person name="Ehrlich R."/>
            <person name="Ehrlich G.D."/>
            <person name="Janto B."/>
        </authorList>
    </citation>
    <scope>NUCLEOTIDE SEQUENCE [LARGE SCALE GENOMIC DNA]</scope>
    <source>
        <strain evidence="3 4">AM31D</strain>
    </source>
</reference>
<keyword evidence="4" id="KW-1185">Reference proteome</keyword>
<dbReference type="Gene3D" id="2.60.40.2360">
    <property type="entry name" value="Intracellular proteinase inhibitor BsuPI"/>
    <property type="match status" value="1"/>
</dbReference>
<dbReference type="AlphaFoldDB" id="A0A1X9MG77"/>
<dbReference type="InterPro" id="IPR020481">
    <property type="entry name" value="Intracell_prot_inh_BsuPI"/>
</dbReference>
<proteinExistence type="predicted"/>
<dbReference type="STRING" id="199441.BkAM31D_17675"/>
<dbReference type="PROSITE" id="PS51257">
    <property type="entry name" value="PROKAR_LIPOPROTEIN"/>
    <property type="match status" value="1"/>
</dbReference>
<feature type="signal peptide" evidence="1">
    <location>
        <begin position="1"/>
        <end position="22"/>
    </location>
</feature>
<name>A0A1X9MG77_9BACI</name>
<dbReference type="KEGG" id="bkw:BkAM31D_17675"/>
<gene>
    <name evidence="3" type="primary">ipi</name>
    <name evidence="3" type="ORF">BkAM31D_17675</name>
</gene>
<evidence type="ECO:0000313" key="3">
    <source>
        <dbReference type="EMBL" id="ARK31520.1"/>
    </source>
</evidence>
<dbReference type="Proteomes" id="UP000193006">
    <property type="component" value="Chromosome"/>
</dbReference>
<protein>
    <submittedName>
        <fullName evidence="3">Intracellular proteinase inhibitor</fullName>
    </submittedName>
</protein>
<feature type="chain" id="PRO_5039265474" evidence="1">
    <location>
        <begin position="23"/>
        <end position="157"/>
    </location>
</feature>
<dbReference type="InterPro" id="IPR038144">
    <property type="entry name" value="IPI"/>
</dbReference>
<dbReference type="EMBL" id="CP020814">
    <property type="protein sequence ID" value="ARK31520.1"/>
    <property type="molecule type" value="Genomic_DNA"/>
</dbReference>
<dbReference type="Pfam" id="PF12690">
    <property type="entry name" value="BsuPI"/>
    <property type="match status" value="1"/>
</dbReference>
<sequence length="157" mass="17721">MKWAWFIAFLFIITGCGTGVNAPVELKGGDDSMETTDWLFDVVTEQSNGELIVTMAVTNNQEKDSSIDFSSGQKYEIVLLDQNGVIKYRYSEGKMFTMALVHETFAPSETKKYQETIQLEELEPGTYMMEVKFIVAAINGKANDSDTFMKQVEIEIK</sequence>